<dbReference type="OrthoDB" id="64353at2759"/>
<proteinExistence type="inferred from homology"/>
<dbReference type="SUPFAM" id="SSF56281">
    <property type="entry name" value="Metallo-hydrolase/oxidoreductase"/>
    <property type="match status" value="1"/>
</dbReference>
<reference evidence="7 8" key="1">
    <citation type="journal article" date="2013" name="MBio">
        <title>Genome sequencing of the plant pathogen Taphrina deformans, the causal agent of peach leaf curl.</title>
        <authorList>
            <person name="Cisse O.H."/>
            <person name="Almeida J.M.G.C.F."/>
            <person name="Fonseca A."/>
            <person name="Kumar A.A."/>
            <person name="Salojaervi J."/>
            <person name="Overmyer K."/>
            <person name="Hauser P.M."/>
            <person name="Pagni M."/>
        </authorList>
    </citation>
    <scope>NUCLEOTIDE SEQUENCE [LARGE SCALE GENOMIC DNA]</scope>
    <source>
        <strain evidence="8">PYCC 5710 / ATCC 11124 / CBS 356.35 / IMI 108563 / JCM 9778 / NBRC 8474</strain>
    </source>
</reference>
<dbReference type="Pfam" id="PF16661">
    <property type="entry name" value="Lactamase_B_6"/>
    <property type="match status" value="1"/>
</dbReference>
<dbReference type="EMBL" id="CAHR02000023">
    <property type="protein sequence ID" value="CCG81055.1"/>
    <property type="molecule type" value="Genomic_DNA"/>
</dbReference>
<comment type="similarity">
    <text evidence="4">Belongs to the metallo-beta-lactamase superfamily. RNA-metabolizing metallo-beta-lactamase-like family. CPSF2/YSH1 subfamily.</text>
</comment>
<evidence type="ECO:0000256" key="1">
    <source>
        <dbReference type="ARBA" id="ARBA00004123"/>
    </source>
</evidence>
<dbReference type="STRING" id="1097556.R4XCM8"/>
<dbReference type="Proteomes" id="UP000013776">
    <property type="component" value="Unassembled WGS sequence"/>
</dbReference>
<feature type="region of interest" description="Disordered" evidence="5">
    <location>
        <begin position="395"/>
        <end position="416"/>
    </location>
</feature>
<dbReference type="AlphaFoldDB" id="R4XCM8"/>
<feature type="domain" description="Beta-Casp" evidence="6">
    <location>
        <begin position="236"/>
        <end position="359"/>
    </location>
</feature>
<sequence length="789" mass="87189">MIEFTTLNELSGAGSLLSFDSTLVLIDPACDKLLRFDAESIPRKPDLIILSHADLTHLGGYVYGFKHLDWHNVPVYASLPVVNMGRTTMYDALKSTLTEYIAMADIDDAFDWVTSLRYSQATQLSGKCQGITITAYNAGHTLGGALWKITRGSDHIVYAVDWNQARDQHLNGTALFSGGQVQETLARPSLLITDSKNATSMVPPRSKRNAAIFDSISSTLQGGGSVLIPIDASSRALELCEMLENYWANVEAVRATPVYFLSHSGSKTIGYARSMLEWMSEKMINDYGSSGGLFDFKHLKVLSSASQITNLPAGPKVILATSSDLDSGYSQAFLHSEVANNPANLLILSQRSSYRADSLAGQLMQRWTEETESVKDELPEYITLDLERSIEMRKQVPLTGPELKEHNRREQTRRDEELAKAAIEERNRNILDADDSESEDEEEQAVLAASGTLAGRGPTSVLSLGSSALLGTSFDLYLESPQIAKLPARLRTFPFVEKRRRFDDYGEILRPDEFKRADEEEKDIETAFVETTKKSSGNTGQKRKWGEIANGKVAEENAEEVVDDFRAVPSKLEISEETIRLKCRLRYIDMEGLHDGTSLKNIVESVNPRKLVIIHGTAADKEEMKSACEKMKAFTKAIIVPELRVSVEVSLDTNAFDVRLSDAFSASLHWQKLYEQTVAHVTGKLIPQSEAESKEPPVLDVLASKEDFDNAPRIQALFVGDIRLADLRRLLIEKGHSAELRGGGVLFCDGCVSVTKASAGEVLLEGLGTDHFYGVRESVYQSLAIIETN</sequence>
<dbReference type="SMART" id="SM01027">
    <property type="entry name" value="Beta-Casp"/>
    <property type="match status" value="1"/>
</dbReference>
<feature type="region of interest" description="Disordered" evidence="5">
    <location>
        <begin position="425"/>
        <end position="444"/>
    </location>
</feature>
<gene>
    <name evidence="7" type="ORF">TAPDE_000739</name>
</gene>
<evidence type="ECO:0000256" key="3">
    <source>
        <dbReference type="ARBA" id="ARBA00023242"/>
    </source>
</evidence>
<dbReference type="InterPro" id="IPR027075">
    <property type="entry name" value="CPSF2"/>
</dbReference>
<evidence type="ECO:0000256" key="4">
    <source>
        <dbReference type="RuleBase" id="RU365006"/>
    </source>
</evidence>
<dbReference type="InterPro" id="IPR022712">
    <property type="entry name" value="Beta_Casp"/>
</dbReference>
<keyword evidence="8" id="KW-1185">Reference proteome</keyword>
<dbReference type="GO" id="GO:0003723">
    <property type="term" value="F:RNA binding"/>
    <property type="evidence" value="ECO:0007669"/>
    <property type="project" value="UniProtKB-KW"/>
</dbReference>
<dbReference type="eggNOG" id="KOG1135">
    <property type="taxonomic scope" value="Eukaryota"/>
</dbReference>
<evidence type="ECO:0000313" key="8">
    <source>
        <dbReference type="Proteomes" id="UP000013776"/>
    </source>
</evidence>
<dbReference type="PANTHER" id="PTHR45922:SF1">
    <property type="entry name" value="CLEAVAGE AND POLYADENYLATION SPECIFICITY FACTOR SUBUNIT 2"/>
    <property type="match status" value="1"/>
</dbReference>
<dbReference type="Pfam" id="PF13299">
    <property type="entry name" value="CPSF100_C"/>
    <property type="match status" value="1"/>
</dbReference>
<comment type="subcellular location">
    <subcellularLocation>
        <location evidence="1 4">Nucleus</location>
    </subcellularLocation>
</comment>
<keyword evidence="3 4" id="KW-0539">Nucleus</keyword>
<protein>
    <recommendedName>
        <fullName evidence="4">Cleavage and polyadenylation specificity factor subunit 2</fullName>
    </recommendedName>
    <alternativeName>
        <fullName evidence="4">Cleavage and polyadenylation specificity factor 100 kDa subunit</fullName>
    </alternativeName>
</protein>
<evidence type="ECO:0000256" key="5">
    <source>
        <dbReference type="SAM" id="MobiDB-lite"/>
    </source>
</evidence>
<dbReference type="InterPro" id="IPR036866">
    <property type="entry name" value="RibonucZ/Hydroxyglut_hydro"/>
</dbReference>
<dbReference type="InterPro" id="IPR025069">
    <property type="entry name" value="Cpsf2_C"/>
</dbReference>
<dbReference type="PANTHER" id="PTHR45922">
    <property type="entry name" value="CLEAVAGE AND POLYADENYLATION SPECIFICITY FACTOR SUBUNIT 2"/>
    <property type="match status" value="1"/>
</dbReference>
<dbReference type="GO" id="GO:0006397">
    <property type="term" value="P:mRNA processing"/>
    <property type="evidence" value="ECO:0007669"/>
    <property type="project" value="UniProtKB-KW"/>
</dbReference>
<keyword evidence="4" id="KW-0694">RNA-binding</keyword>
<dbReference type="InterPro" id="IPR035639">
    <property type="entry name" value="CPSF2_MBL"/>
</dbReference>
<evidence type="ECO:0000259" key="6">
    <source>
        <dbReference type="SMART" id="SM01027"/>
    </source>
</evidence>
<dbReference type="GO" id="GO:0005847">
    <property type="term" value="C:mRNA cleavage and polyadenylation specificity factor complex"/>
    <property type="evidence" value="ECO:0007669"/>
    <property type="project" value="InterPro"/>
</dbReference>
<dbReference type="CDD" id="cd16293">
    <property type="entry name" value="CPSF2-like_MBL-fold"/>
    <property type="match status" value="1"/>
</dbReference>
<accession>R4XCM8</accession>
<feature type="compositionally biased region" description="Basic and acidic residues" evidence="5">
    <location>
        <begin position="402"/>
        <end position="416"/>
    </location>
</feature>
<name>R4XCM8_TAPDE</name>
<dbReference type="InterPro" id="IPR011108">
    <property type="entry name" value="RMMBL"/>
</dbReference>
<feature type="compositionally biased region" description="Acidic residues" evidence="5">
    <location>
        <begin position="432"/>
        <end position="444"/>
    </location>
</feature>
<dbReference type="InterPro" id="IPR001279">
    <property type="entry name" value="Metallo-B-lactamas"/>
</dbReference>
<dbReference type="Gene3D" id="3.60.15.10">
    <property type="entry name" value="Ribonuclease Z/Hydroxyacylglutathione hydrolase-like"/>
    <property type="match status" value="1"/>
</dbReference>
<dbReference type="VEuPathDB" id="FungiDB:TAPDE_000739"/>
<dbReference type="Pfam" id="PF10996">
    <property type="entry name" value="Beta-Casp"/>
    <property type="match status" value="1"/>
</dbReference>
<evidence type="ECO:0000313" key="7">
    <source>
        <dbReference type="EMBL" id="CCG81055.1"/>
    </source>
</evidence>
<evidence type="ECO:0000256" key="2">
    <source>
        <dbReference type="ARBA" id="ARBA00022664"/>
    </source>
</evidence>
<comment type="caution">
    <text evidence="7">The sequence shown here is derived from an EMBL/GenBank/DDBJ whole genome shotgun (WGS) entry which is preliminary data.</text>
</comment>
<keyword evidence="2 4" id="KW-0507">mRNA processing</keyword>
<dbReference type="Pfam" id="PF07521">
    <property type="entry name" value="RMMBL"/>
    <property type="match status" value="1"/>
</dbReference>
<organism evidence="7 8">
    <name type="scientific">Taphrina deformans (strain PYCC 5710 / ATCC 11124 / CBS 356.35 / IMI 108563 / JCM 9778 / NBRC 8474)</name>
    <name type="common">Peach leaf curl fungus</name>
    <name type="synonym">Lalaria deformans</name>
    <dbReference type="NCBI Taxonomy" id="1097556"/>
    <lineage>
        <taxon>Eukaryota</taxon>
        <taxon>Fungi</taxon>
        <taxon>Dikarya</taxon>
        <taxon>Ascomycota</taxon>
        <taxon>Taphrinomycotina</taxon>
        <taxon>Taphrinomycetes</taxon>
        <taxon>Taphrinales</taxon>
        <taxon>Taphrinaceae</taxon>
        <taxon>Taphrina</taxon>
    </lineage>
</organism>